<keyword evidence="1" id="KW-0732">Signal</keyword>
<evidence type="ECO:0000256" key="1">
    <source>
        <dbReference type="SAM" id="SignalP"/>
    </source>
</evidence>
<keyword evidence="3" id="KW-1185">Reference proteome</keyword>
<feature type="chain" id="PRO_5001869543" description="Late embryogenesis abundant protein LEA-2 subgroup domain-containing protein" evidence="1">
    <location>
        <begin position="21"/>
        <end position="154"/>
    </location>
</feature>
<reference evidence="2 3" key="1">
    <citation type="submission" date="2013-09" db="EMBL/GenBank/DDBJ databases">
        <title>Genome sequencing of Arenimonas metalli.</title>
        <authorList>
            <person name="Chen F."/>
            <person name="Wang G."/>
        </authorList>
    </citation>
    <scope>NUCLEOTIDE SEQUENCE [LARGE SCALE GENOMIC DNA]</scope>
    <source>
        <strain evidence="2 3">CF5-1</strain>
    </source>
</reference>
<accession>A0A091B7P5</accession>
<protein>
    <recommendedName>
        <fullName evidence="4">Late embryogenesis abundant protein LEA-2 subgroup domain-containing protein</fullName>
    </recommendedName>
</protein>
<name>A0A091B7P5_9GAMM</name>
<evidence type="ECO:0000313" key="2">
    <source>
        <dbReference type="EMBL" id="KFN47771.1"/>
    </source>
</evidence>
<dbReference type="PATRIC" id="fig|1384056.3.peg.364"/>
<dbReference type="Proteomes" id="UP000029393">
    <property type="component" value="Unassembled WGS sequence"/>
</dbReference>
<feature type="signal peptide" evidence="1">
    <location>
        <begin position="1"/>
        <end position="20"/>
    </location>
</feature>
<dbReference type="Gene3D" id="2.60.40.1820">
    <property type="match status" value="1"/>
</dbReference>
<dbReference type="AlphaFoldDB" id="A0A091B7P5"/>
<proteinExistence type="predicted"/>
<evidence type="ECO:0008006" key="4">
    <source>
        <dbReference type="Google" id="ProtNLM"/>
    </source>
</evidence>
<dbReference type="STRING" id="1384056.N787_07465"/>
<evidence type="ECO:0000313" key="3">
    <source>
        <dbReference type="Proteomes" id="UP000029393"/>
    </source>
</evidence>
<sequence>MRIVKLLALVLLAALLAACAGGPPKRIFPPQASLQELRVQPDGQWAASIRIQNFSTVPMRFSSLDATLLVNGGEAARFTLDPGLSVGPGSNELVTHVFRPSDAARAAVDAALAKRGSVRYALSGRIATSEPKTDHPFDYQSGLNPVPGLAGVLR</sequence>
<comment type="caution">
    <text evidence="2">The sequence shown here is derived from an EMBL/GenBank/DDBJ whole genome shotgun (WGS) entry which is preliminary data.</text>
</comment>
<dbReference type="eggNOG" id="ENOG5030R85">
    <property type="taxonomic scope" value="Bacteria"/>
</dbReference>
<organism evidence="2 3">
    <name type="scientific">Arenimonas metalli CF5-1</name>
    <dbReference type="NCBI Taxonomy" id="1384056"/>
    <lineage>
        <taxon>Bacteria</taxon>
        <taxon>Pseudomonadati</taxon>
        <taxon>Pseudomonadota</taxon>
        <taxon>Gammaproteobacteria</taxon>
        <taxon>Lysobacterales</taxon>
        <taxon>Lysobacteraceae</taxon>
        <taxon>Arenimonas</taxon>
    </lineage>
</organism>
<dbReference type="SUPFAM" id="SSF117070">
    <property type="entry name" value="LEA14-like"/>
    <property type="match status" value="1"/>
</dbReference>
<gene>
    <name evidence="2" type="ORF">N787_07465</name>
</gene>
<dbReference type="EMBL" id="AVCK01000006">
    <property type="protein sequence ID" value="KFN47771.1"/>
    <property type="molecule type" value="Genomic_DNA"/>
</dbReference>
<dbReference type="PROSITE" id="PS51257">
    <property type="entry name" value="PROKAR_LIPOPROTEIN"/>
    <property type="match status" value="1"/>
</dbReference>
<dbReference type="RefSeq" id="WP_052575035.1">
    <property type="nucleotide sequence ID" value="NZ_AVCK01000006.1"/>
</dbReference>